<dbReference type="InterPro" id="IPR005149">
    <property type="entry name" value="Tscrpt_reg_PadR_N"/>
</dbReference>
<evidence type="ECO:0000259" key="2">
    <source>
        <dbReference type="Pfam" id="PF03551"/>
    </source>
</evidence>
<sequence>MNSSNNPQGSEPAGLGPDDPQPLGFGGEDFPHPGHAPEDHGHAHGDGGHHGHRHGYGGRVAPGFSAGFGPGSGPRGGGAPMGDDEDFGPHRGFGPGFGPGRGLGPGFGGFGPGFRGGFGRGGRVRKGNVRSAILSLLSQHSYNGYSMIGAIATHTDGAWRPSPGSIYPALAALQAEGLIESTGKGKRTGFELTEAGRSYVAGHPEEMAAVWADVSEEAGAASELRRSIGKLMGAVHQIGQGGTEEQVKAATAALDTARRTIYKLLAE</sequence>
<reference evidence="3 4" key="1">
    <citation type="submission" date="2020-02" db="EMBL/GenBank/DDBJ databases">
        <title>Genome sequence of strain AETb3-4.</title>
        <authorList>
            <person name="Gao J."/>
            <person name="Zhang X."/>
        </authorList>
    </citation>
    <scope>NUCLEOTIDE SEQUENCE [LARGE SCALE GENOMIC DNA]</scope>
    <source>
        <strain evidence="3 4">AETb3-4</strain>
    </source>
</reference>
<dbReference type="RefSeq" id="WP_176636396.1">
    <property type="nucleotide sequence ID" value="NZ_JAAMFM010000037.1"/>
</dbReference>
<name>A0A7Y7IJQ5_9MICC</name>
<dbReference type="EMBL" id="JAAMFM010000037">
    <property type="protein sequence ID" value="NVM96680.1"/>
    <property type="molecule type" value="Genomic_DNA"/>
</dbReference>
<evidence type="ECO:0000313" key="3">
    <source>
        <dbReference type="EMBL" id="NVM96680.1"/>
    </source>
</evidence>
<proteinExistence type="predicted"/>
<feature type="compositionally biased region" description="Basic and acidic residues" evidence="1">
    <location>
        <begin position="29"/>
        <end position="49"/>
    </location>
</feature>
<keyword evidence="4" id="KW-1185">Reference proteome</keyword>
<feature type="region of interest" description="Disordered" evidence="1">
    <location>
        <begin position="1"/>
        <end position="99"/>
    </location>
</feature>
<dbReference type="Proteomes" id="UP000543556">
    <property type="component" value="Unassembled WGS sequence"/>
</dbReference>
<evidence type="ECO:0000313" key="4">
    <source>
        <dbReference type="Proteomes" id="UP000543556"/>
    </source>
</evidence>
<dbReference type="InterPro" id="IPR036388">
    <property type="entry name" value="WH-like_DNA-bd_sf"/>
</dbReference>
<dbReference type="AlphaFoldDB" id="A0A7Y7IJQ5"/>
<dbReference type="SUPFAM" id="SSF46785">
    <property type="entry name" value="Winged helix' DNA-binding domain"/>
    <property type="match status" value="1"/>
</dbReference>
<comment type="caution">
    <text evidence="3">The sequence shown here is derived from an EMBL/GenBank/DDBJ whole genome shotgun (WGS) entry which is preliminary data.</text>
</comment>
<feature type="compositionally biased region" description="Gly residues" evidence="1">
    <location>
        <begin position="66"/>
        <end position="80"/>
    </location>
</feature>
<organism evidence="3 4">
    <name type="scientific">Arthrobacter wenxiniae</name>
    <dbReference type="NCBI Taxonomy" id="2713570"/>
    <lineage>
        <taxon>Bacteria</taxon>
        <taxon>Bacillati</taxon>
        <taxon>Actinomycetota</taxon>
        <taxon>Actinomycetes</taxon>
        <taxon>Micrococcales</taxon>
        <taxon>Micrococcaceae</taxon>
        <taxon>Arthrobacter</taxon>
    </lineage>
</organism>
<dbReference type="Gene3D" id="1.10.10.10">
    <property type="entry name" value="Winged helix-like DNA-binding domain superfamily/Winged helix DNA-binding domain"/>
    <property type="match status" value="1"/>
</dbReference>
<protein>
    <submittedName>
        <fullName evidence="3">PadR family transcriptional regulator</fullName>
    </submittedName>
</protein>
<gene>
    <name evidence="3" type="ORF">G6034_17570</name>
</gene>
<dbReference type="InterPro" id="IPR036390">
    <property type="entry name" value="WH_DNA-bd_sf"/>
</dbReference>
<evidence type="ECO:0000256" key="1">
    <source>
        <dbReference type="SAM" id="MobiDB-lite"/>
    </source>
</evidence>
<dbReference type="Pfam" id="PF03551">
    <property type="entry name" value="PadR"/>
    <property type="match status" value="1"/>
</dbReference>
<accession>A0A7Y7IJQ5</accession>
<dbReference type="PANTHER" id="PTHR43252:SF2">
    <property type="entry name" value="TRANSCRIPTION REGULATOR, PADR-LIKE FAMILY"/>
    <property type="match status" value="1"/>
</dbReference>
<dbReference type="PANTHER" id="PTHR43252">
    <property type="entry name" value="TRANSCRIPTIONAL REGULATOR YQJI"/>
    <property type="match status" value="1"/>
</dbReference>
<feature type="domain" description="Transcription regulator PadR N-terminal" evidence="2">
    <location>
        <begin position="133"/>
        <end position="200"/>
    </location>
</feature>